<gene>
    <name evidence="1" type="ORF">METZ01_LOCUS490504</name>
</gene>
<proteinExistence type="predicted"/>
<sequence>MDFSSNNYLPNSDRRISYLQEIVAGRTVAILAAGASIEELENRIYEIRNCDICYFGFNSFLQEKNILKRIDRHYSVYMDSCKINIPHTINDIIKYLDRDEENLFISSFYNDTFELMDSRFDLDQFLNKYDRKITLFSLSNEKTFPSRNQPLHFILSNSLLVLIQM</sequence>
<reference evidence="1" key="1">
    <citation type="submission" date="2018-05" db="EMBL/GenBank/DDBJ databases">
        <authorList>
            <person name="Lanie J.A."/>
            <person name="Ng W.-L."/>
            <person name="Kazmierczak K.M."/>
            <person name="Andrzejewski T.M."/>
            <person name="Davidsen T.M."/>
            <person name="Wayne K.J."/>
            <person name="Tettelin H."/>
            <person name="Glass J.I."/>
            <person name="Rusch D."/>
            <person name="Podicherti R."/>
            <person name="Tsui H.-C.T."/>
            <person name="Winkler M.E."/>
        </authorList>
    </citation>
    <scope>NUCLEOTIDE SEQUENCE</scope>
</reference>
<feature type="non-terminal residue" evidence="1">
    <location>
        <position position="165"/>
    </location>
</feature>
<accession>A0A383D013</accession>
<organism evidence="1">
    <name type="scientific">marine metagenome</name>
    <dbReference type="NCBI Taxonomy" id="408172"/>
    <lineage>
        <taxon>unclassified sequences</taxon>
        <taxon>metagenomes</taxon>
        <taxon>ecological metagenomes</taxon>
    </lineage>
</organism>
<dbReference type="AlphaFoldDB" id="A0A383D013"/>
<name>A0A383D013_9ZZZZ</name>
<evidence type="ECO:0000313" key="1">
    <source>
        <dbReference type="EMBL" id="SVE37650.1"/>
    </source>
</evidence>
<protein>
    <submittedName>
        <fullName evidence="1">Uncharacterized protein</fullName>
    </submittedName>
</protein>
<dbReference type="EMBL" id="UINC01213048">
    <property type="protein sequence ID" value="SVE37650.1"/>
    <property type="molecule type" value="Genomic_DNA"/>
</dbReference>